<evidence type="ECO:0000256" key="2">
    <source>
        <dbReference type="ARBA" id="ARBA00023002"/>
    </source>
</evidence>
<dbReference type="PRINTS" id="PR00081">
    <property type="entry name" value="GDHRDH"/>
</dbReference>
<dbReference type="STRING" id="1276920.ADIAG_01126"/>
<evidence type="ECO:0000256" key="1">
    <source>
        <dbReference type="ARBA" id="ARBA00006484"/>
    </source>
</evidence>
<dbReference type="PRINTS" id="PR00080">
    <property type="entry name" value="SDRFAMILY"/>
</dbReference>
<reference evidence="5 6" key="1">
    <citation type="journal article" date="2013" name="Genome Announc.">
        <title>Draft Genome Sequence of Arthrobacter gangotriensis Strain Lz1yT, Isolated from a Penguin Rookery Soil Sample Collected in Antarctica, near the Indian Station Dakshin Gangotri.</title>
        <authorList>
            <person name="Shivaji S."/>
            <person name="Ara S."/>
            <person name="Bandi S."/>
            <person name="Singh A."/>
            <person name="Kumar Pinnaka A."/>
        </authorList>
    </citation>
    <scope>NUCLEOTIDE SEQUENCE [LARGE SCALE GENOMIC DNA]</scope>
    <source>
        <strain evidence="5 6">Lz1y</strain>
    </source>
</reference>
<proteinExistence type="inferred from homology"/>
<dbReference type="PANTHER" id="PTHR24321:SF8">
    <property type="entry name" value="ESTRADIOL 17-BETA-DEHYDROGENASE 8-RELATED"/>
    <property type="match status" value="1"/>
</dbReference>
<dbReference type="InterPro" id="IPR020904">
    <property type="entry name" value="Sc_DH/Rdtase_CS"/>
</dbReference>
<dbReference type="InterPro" id="IPR002347">
    <property type="entry name" value="SDR_fam"/>
</dbReference>
<comment type="similarity">
    <text evidence="1">Belongs to the short-chain dehydrogenases/reductases (SDR) family.</text>
</comment>
<dbReference type="SMART" id="SM00822">
    <property type="entry name" value="PKS_KR"/>
    <property type="match status" value="1"/>
</dbReference>
<dbReference type="GO" id="GO:0016491">
    <property type="term" value="F:oxidoreductase activity"/>
    <property type="evidence" value="ECO:0007669"/>
    <property type="project" value="UniProtKB-KW"/>
</dbReference>
<dbReference type="RefSeq" id="WP_007270324.1">
    <property type="nucleotide sequence ID" value="NZ_AOCK01000003.1"/>
</dbReference>
<dbReference type="Gene3D" id="3.40.50.720">
    <property type="entry name" value="NAD(P)-binding Rossmann-like Domain"/>
    <property type="match status" value="1"/>
</dbReference>
<dbReference type="FunFam" id="3.40.50.720:FF:000084">
    <property type="entry name" value="Short-chain dehydrogenase reductase"/>
    <property type="match status" value="1"/>
</dbReference>
<dbReference type="PROSITE" id="PS00061">
    <property type="entry name" value="ADH_SHORT"/>
    <property type="match status" value="1"/>
</dbReference>
<dbReference type="PATRIC" id="fig|1276920.7.peg.1121"/>
<dbReference type="InterPro" id="IPR057326">
    <property type="entry name" value="KR_dom"/>
</dbReference>
<evidence type="ECO:0000259" key="4">
    <source>
        <dbReference type="SMART" id="SM00822"/>
    </source>
</evidence>
<comment type="caution">
    <text evidence="5">The sequence shown here is derived from an EMBL/GenBank/DDBJ whole genome shotgun (WGS) entry which is preliminary data.</text>
</comment>
<dbReference type="eggNOG" id="COG1028">
    <property type="taxonomic scope" value="Bacteria"/>
</dbReference>
<gene>
    <name evidence="5" type="ORF">ADIAG_01126</name>
</gene>
<dbReference type="Proteomes" id="UP000012015">
    <property type="component" value="Unassembled WGS sequence"/>
</dbReference>
<dbReference type="NCBIfam" id="NF005559">
    <property type="entry name" value="PRK07231.1"/>
    <property type="match status" value="1"/>
</dbReference>
<sequence length="250" mass="25965">MSTPRYDFTNKTALITGATGGIGREICRLFADFGANLVMLDLDPGPLAALATALGAPGRVATLAGNASAQWTIDEALSMAAARFGAVDVLVPVAGIYPESPVIETSNELWRQVMDINLDGTFRLLRSAAPLMNDGGAIVTFASVAGHRGSKNHAHYAASKAGVIALTRSLAHELGHRNIRVNAVSPGTISTPMVQALVAERGDSMLSGTPLHRFGRAEEVAQAAVFLASEGASFINGETLHVNGGLFMAG</sequence>
<keyword evidence="6" id="KW-1185">Reference proteome</keyword>
<organism evidence="5 6">
    <name type="scientific">Paeniglutamicibacter gangotriensis Lz1y</name>
    <dbReference type="NCBI Taxonomy" id="1276920"/>
    <lineage>
        <taxon>Bacteria</taxon>
        <taxon>Bacillati</taxon>
        <taxon>Actinomycetota</taxon>
        <taxon>Actinomycetes</taxon>
        <taxon>Micrococcales</taxon>
        <taxon>Micrococcaceae</taxon>
        <taxon>Paeniglutamicibacter</taxon>
    </lineage>
</organism>
<evidence type="ECO:0000313" key="6">
    <source>
        <dbReference type="Proteomes" id="UP000012015"/>
    </source>
</evidence>
<accession>M7MVR1</accession>
<name>M7MVR1_9MICC</name>
<protein>
    <submittedName>
        <fullName evidence="5">3-oxoacyl-(Acyl-carrier-protein) reductase</fullName>
    </submittedName>
</protein>
<evidence type="ECO:0000313" key="5">
    <source>
        <dbReference type="EMBL" id="EMQ99136.1"/>
    </source>
</evidence>
<dbReference type="PANTHER" id="PTHR24321">
    <property type="entry name" value="DEHYDROGENASES, SHORT CHAIN"/>
    <property type="match status" value="1"/>
</dbReference>
<evidence type="ECO:0000256" key="3">
    <source>
        <dbReference type="ARBA" id="ARBA00023027"/>
    </source>
</evidence>
<dbReference type="EMBL" id="AOCK01000003">
    <property type="protein sequence ID" value="EMQ99136.1"/>
    <property type="molecule type" value="Genomic_DNA"/>
</dbReference>
<feature type="domain" description="Ketoreductase" evidence="4">
    <location>
        <begin position="11"/>
        <end position="187"/>
    </location>
</feature>
<keyword evidence="2" id="KW-0560">Oxidoreductase</keyword>
<dbReference type="SUPFAM" id="SSF51735">
    <property type="entry name" value="NAD(P)-binding Rossmann-fold domains"/>
    <property type="match status" value="1"/>
</dbReference>
<dbReference type="InterPro" id="IPR036291">
    <property type="entry name" value="NAD(P)-bd_dom_sf"/>
</dbReference>
<keyword evidence="3" id="KW-0520">NAD</keyword>
<dbReference type="AlphaFoldDB" id="M7MVR1"/>
<dbReference type="Pfam" id="PF13561">
    <property type="entry name" value="adh_short_C2"/>
    <property type="match status" value="1"/>
</dbReference>